<comment type="caution">
    <text evidence="1">The sequence shown here is derived from an EMBL/GenBank/DDBJ whole genome shotgun (WGS) entry which is preliminary data.</text>
</comment>
<accession>A0ACB0Z734</accession>
<evidence type="ECO:0000313" key="1">
    <source>
        <dbReference type="EMBL" id="CAK5074369.1"/>
    </source>
</evidence>
<proteinExistence type="predicted"/>
<gene>
    <name evidence="1" type="ORF">MENTE1834_LOCUS21116</name>
</gene>
<organism evidence="1 2">
    <name type="scientific">Meloidogyne enterolobii</name>
    <name type="common">Root-knot nematode worm</name>
    <name type="synonym">Meloidogyne mayaguensis</name>
    <dbReference type="NCBI Taxonomy" id="390850"/>
    <lineage>
        <taxon>Eukaryota</taxon>
        <taxon>Metazoa</taxon>
        <taxon>Ecdysozoa</taxon>
        <taxon>Nematoda</taxon>
        <taxon>Chromadorea</taxon>
        <taxon>Rhabditida</taxon>
        <taxon>Tylenchina</taxon>
        <taxon>Tylenchomorpha</taxon>
        <taxon>Tylenchoidea</taxon>
        <taxon>Meloidogynidae</taxon>
        <taxon>Meloidogyninae</taxon>
        <taxon>Meloidogyne</taxon>
    </lineage>
</organism>
<protein>
    <submittedName>
        <fullName evidence="1">Uncharacterized protein</fullName>
    </submittedName>
</protein>
<reference evidence="1" key="1">
    <citation type="submission" date="2023-11" db="EMBL/GenBank/DDBJ databases">
        <authorList>
            <person name="Poullet M."/>
        </authorList>
    </citation>
    <scope>NUCLEOTIDE SEQUENCE</scope>
    <source>
        <strain evidence="1">E1834</strain>
    </source>
</reference>
<dbReference type="Proteomes" id="UP001497535">
    <property type="component" value="Unassembled WGS sequence"/>
</dbReference>
<name>A0ACB0Z734_MELEN</name>
<sequence>MKIYNLILLNFCFLQFISISFGMNREGPSGSQQPRGRNVCIIVTKFNKQKILIGFYSIERTNSSFA</sequence>
<evidence type="ECO:0000313" key="2">
    <source>
        <dbReference type="Proteomes" id="UP001497535"/>
    </source>
</evidence>
<keyword evidence="2" id="KW-1185">Reference proteome</keyword>
<dbReference type="EMBL" id="CAVMJV010000026">
    <property type="protein sequence ID" value="CAK5074369.1"/>
    <property type="molecule type" value="Genomic_DNA"/>
</dbReference>